<dbReference type="RefSeq" id="WP_048088810.1">
    <property type="nucleotide sequence ID" value="NZ_JMIY01000001.1"/>
</dbReference>
<evidence type="ECO:0000313" key="3">
    <source>
        <dbReference type="Proteomes" id="UP000027153"/>
    </source>
</evidence>
<protein>
    <submittedName>
        <fullName evidence="2">Glycosyltransferase</fullName>
    </submittedName>
</protein>
<dbReference type="SUPFAM" id="SSF53756">
    <property type="entry name" value="UDP-Glycosyltransferase/glycogen phosphorylase"/>
    <property type="match status" value="1"/>
</dbReference>
<keyword evidence="3" id="KW-1185">Reference proteome</keyword>
<dbReference type="InterPro" id="IPR028098">
    <property type="entry name" value="Glyco_trans_4-like_N"/>
</dbReference>
<evidence type="ECO:0000259" key="1">
    <source>
        <dbReference type="Pfam" id="PF13439"/>
    </source>
</evidence>
<dbReference type="AlphaFoldDB" id="A0A062VDY6"/>
<dbReference type="Proteomes" id="UP000027153">
    <property type="component" value="Unassembled WGS sequence"/>
</dbReference>
<dbReference type="InterPro" id="IPR050194">
    <property type="entry name" value="Glycosyltransferase_grp1"/>
</dbReference>
<evidence type="ECO:0000313" key="2">
    <source>
        <dbReference type="EMBL" id="KCZ73405.1"/>
    </source>
</evidence>
<dbReference type="PATRIC" id="fig|1392998.3.peg.71"/>
<gene>
    <name evidence="2" type="ORF">ANME2D_00471</name>
</gene>
<proteinExistence type="predicted"/>
<comment type="caution">
    <text evidence="2">The sequence shown here is derived from an EMBL/GenBank/DDBJ whole genome shotgun (WGS) entry which is preliminary data.</text>
</comment>
<dbReference type="CDD" id="cd03801">
    <property type="entry name" value="GT4_PimA-like"/>
    <property type="match status" value="1"/>
</dbReference>
<dbReference type="Gene3D" id="3.40.50.2000">
    <property type="entry name" value="Glycogen Phosphorylase B"/>
    <property type="match status" value="2"/>
</dbReference>
<accession>A0A062VDY6</accession>
<feature type="domain" description="Glycosyltransferase subfamily 4-like N-terminal" evidence="1">
    <location>
        <begin position="19"/>
        <end position="190"/>
    </location>
</feature>
<reference evidence="2 3" key="1">
    <citation type="journal article" date="2013" name="Nature">
        <title>Anaerobic oxidation of methane coupled to nitrate reduction in a novel archaeal lineage.</title>
        <authorList>
            <person name="Haroon M.F."/>
            <person name="Hu S."/>
            <person name="Shi Y."/>
            <person name="Imelfort M."/>
            <person name="Keller J."/>
            <person name="Hugenholtz P."/>
            <person name="Yuan Z."/>
            <person name="Tyson G.W."/>
        </authorList>
    </citation>
    <scope>NUCLEOTIDE SEQUENCE [LARGE SCALE GENOMIC DNA]</scope>
    <source>
        <strain evidence="2 3">ANME-2d</strain>
    </source>
</reference>
<dbReference type="Pfam" id="PF13692">
    <property type="entry name" value="Glyco_trans_1_4"/>
    <property type="match status" value="1"/>
</dbReference>
<organism evidence="2 3">
    <name type="scientific">Candidatus Methanoperedens nitratireducens</name>
    <dbReference type="NCBI Taxonomy" id="1392998"/>
    <lineage>
        <taxon>Archaea</taxon>
        <taxon>Methanobacteriati</taxon>
        <taxon>Methanobacteriota</taxon>
        <taxon>Stenosarchaea group</taxon>
        <taxon>Methanomicrobia</taxon>
        <taxon>Methanosarcinales</taxon>
        <taxon>ANME-2 cluster</taxon>
        <taxon>Candidatus Methanoperedentaceae</taxon>
        <taxon>Candidatus Methanoperedens</taxon>
    </lineage>
</organism>
<keyword evidence="2" id="KW-0808">Transferase</keyword>
<dbReference type="EMBL" id="JMIY01000001">
    <property type="protein sequence ID" value="KCZ73405.1"/>
    <property type="molecule type" value="Genomic_DNA"/>
</dbReference>
<dbReference type="Pfam" id="PF13439">
    <property type="entry name" value="Glyco_transf_4"/>
    <property type="match status" value="1"/>
</dbReference>
<name>A0A062VDY6_9EURY</name>
<dbReference type="PANTHER" id="PTHR45947:SF3">
    <property type="entry name" value="SULFOQUINOVOSYL TRANSFERASE SQD2"/>
    <property type="match status" value="1"/>
</dbReference>
<dbReference type="PANTHER" id="PTHR45947">
    <property type="entry name" value="SULFOQUINOVOSYL TRANSFERASE SQD2"/>
    <property type="match status" value="1"/>
</dbReference>
<dbReference type="OrthoDB" id="132546at2157"/>
<sequence length="389" mass="42526">MRIAYICADTGVPVFGRKGSSIHVQEVIRALMGQGARVELFASRLDDKTPSGLESVCIHRLPVHRPQKSDRSAMERATLAANHDLMDLLEREGPFDMVYERYSLWSFAGMEYARDMGISGLLEVNSPLIEEQVQHRGLSDRACAERVARRAFGAAGVLIAVSREIAAYLERFPIVGARVHVVPNAVDPSRFPDNIKPSCPSDMFTIGFVGTLKPWHGLPLLIEAYSLLHRSNQDTRLLIVGDGPGLPDLVEDLSARGLSETVHLTGSVDPDEVPGLLASMDAAVAPYPDYPDFYFSPLKIYEYMAAGLPVVASRIGQVAELIQDGTNGLLYQPGDAVALSAALNRLRCEPMLRSSLGRAARETVLHDHTWEAVAKRILHLGGIEPVKVS</sequence>
<dbReference type="GO" id="GO:0016757">
    <property type="term" value="F:glycosyltransferase activity"/>
    <property type="evidence" value="ECO:0007669"/>
    <property type="project" value="TreeGrafter"/>
</dbReference>